<dbReference type="Gene3D" id="3.90.1200.10">
    <property type="match status" value="1"/>
</dbReference>
<keyword evidence="5" id="KW-0547">Nucleotide-binding</keyword>
<feature type="domain" description="Aminoglycoside phosphotransferase" evidence="8">
    <location>
        <begin position="217"/>
        <end position="272"/>
    </location>
</feature>
<dbReference type="NCBIfam" id="TIGR01767">
    <property type="entry name" value="MTRK"/>
    <property type="match status" value="1"/>
</dbReference>
<dbReference type="InterPro" id="IPR009212">
    <property type="entry name" value="Methylthioribose_kinase"/>
</dbReference>
<evidence type="ECO:0000259" key="8">
    <source>
        <dbReference type="Pfam" id="PF01636"/>
    </source>
</evidence>
<dbReference type="InterPro" id="IPR011009">
    <property type="entry name" value="Kinase-like_dom_sf"/>
</dbReference>
<keyword evidence="6 9" id="KW-0418">Kinase</keyword>
<evidence type="ECO:0000256" key="3">
    <source>
        <dbReference type="ARBA" id="ARBA00012128"/>
    </source>
</evidence>
<keyword evidence="4 9" id="KW-0808">Transferase</keyword>
<comment type="similarity">
    <text evidence="1">Belongs to the methylthioribose kinase family.</text>
</comment>
<accession>A0A0A0IAA5</accession>
<evidence type="ECO:0000313" key="9">
    <source>
        <dbReference type="EMBL" id="KGM97842.1"/>
    </source>
</evidence>
<dbReference type="Pfam" id="PF01636">
    <property type="entry name" value="APH"/>
    <property type="match status" value="1"/>
</dbReference>
<gene>
    <name evidence="9" type="ORF">Z968_02260</name>
</gene>
<dbReference type="GO" id="GO:0046522">
    <property type="term" value="F:S-methyl-5-thioribose kinase activity"/>
    <property type="evidence" value="ECO:0007669"/>
    <property type="project" value="UniProtKB-EC"/>
</dbReference>
<name>A0A0A0IAA5_CLONO</name>
<dbReference type="GO" id="GO:0005524">
    <property type="term" value="F:ATP binding"/>
    <property type="evidence" value="ECO:0007669"/>
    <property type="project" value="UniProtKB-KW"/>
</dbReference>
<dbReference type="Gene3D" id="3.30.200.20">
    <property type="entry name" value="Phosphorylase Kinase, domain 1"/>
    <property type="match status" value="1"/>
</dbReference>
<sequence>MNKYCKHFLMDIEEAKNYSKEVIKYFDYDEKLEGLEIGDGNINYVFKIWNPETQKSLVIKQADKLLRSSGRPLDVYRNKIEAEILKIQGELAPEYVPKIYYYDDVMYALAMEDISEYKNLRIELLKGKTFNHLADNISTFLVRTLLPTTDLIMDRAKKKENVKMFVNAELCDISEDLVFTEPYYNYKNRNVVLECNKKFVEKNLYNNEKLKCQVGILRDKFMNQSQALIHGDLHSGSIFINEKGIKVIDPEFAFYGPMGYDIGNVIGNLFFAWANKYYTEKGNVKFLEWIEETIRDIYDLLKNKFYLKFDTQVNLNIYNEKFKKCYVDEILSDSLGYAGTEMIRRVVGDSKVLDITSIDNVEQRIKVERSIIKMGMYLIEHRNSFKSGEDIVNVFNMIID</sequence>
<dbReference type="AlphaFoldDB" id="A0A0A0IAA5"/>
<evidence type="ECO:0000313" key="10">
    <source>
        <dbReference type="Proteomes" id="UP000030012"/>
    </source>
</evidence>
<protein>
    <recommendedName>
        <fullName evidence="3">S-methyl-5-thioribose kinase</fullName>
        <ecNumber evidence="3">2.7.1.100</ecNumber>
    </recommendedName>
</protein>
<evidence type="ECO:0000256" key="4">
    <source>
        <dbReference type="ARBA" id="ARBA00022679"/>
    </source>
</evidence>
<dbReference type="InterPro" id="IPR002575">
    <property type="entry name" value="Aminoglycoside_PTrfase"/>
</dbReference>
<dbReference type="EC" id="2.7.1.100" evidence="3"/>
<comment type="caution">
    <text evidence="9">The sequence shown here is derived from an EMBL/GenBank/DDBJ whole genome shotgun (WGS) entry which is preliminary data.</text>
</comment>
<dbReference type="OrthoDB" id="9777791at2"/>
<evidence type="ECO:0000256" key="7">
    <source>
        <dbReference type="ARBA" id="ARBA00022840"/>
    </source>
</evidence>
<dbReference type="RefSeq" id="WP_039252744.1">
    <property type="nucleotide sequence ID" value="NZ_JENJ01000006.1"/>
</dbReference>
<dbReference type="GO" id="GO:0009086">
    <property type="term" value="P:methionine biosynthetic process"/>
    <property type="evidence" value="ECO:0007669"/>
    <property type="project" value="InterPro"/>
</dbReference>
<dbReference type="PANTHER" id="PTHR34273">
    <property type="entry name" value="METHYLTHIORIBOSE KINASE"/>
    <property type="match status" value="1"/>
</dbReference>
<dbReference type="SUPFAM" id="SSF56112">
    <property type="entry name" value="Protein kinase-like (PK-like)"/>
    <property type="match status" value="1"/>
</dbReference>
<evidence type="ECO:0000256" key="1">
    <source>
        <dbReference type="ARBA" id="ARBA00010165"/>
    </source>
</evidence>
<evidence type="ECO:0000256" key="6">
    <source>
        <dbReference type="ARBA" id="ARBA00022777"/>
    </source>
</evidence>
<dbReference type="PANTHER" id="PTHR34273:SF2">
    <property type="entry name" value="METHYLTHIORIBOSE KINASE"/>
    <property type="match status" value="1"/>
</dbReference>
<evidence type="ECO:0000256" key="5">
    <source>
        <dbReference type="ARBA" id="ARBA00022741"/>
    </source>
</evidence>
<proteinExistence type="inferred from homology"/>
<dbReference type="PIRSF" id="PIRSF031134">
    <property type="entry name" value="MTRK"/>
    <property type="match status" value="1"/>
</dbReference>
<dbReference type="EMBL" id="JENJ01000006">
    <property type="protein sequence ID" value="KGM97842.1"/>
    <property type="molecule type" value="Genomic_DNA"/>
</dbReference>
<organism evidence="9 10">
    <name type="scientific">Clostridium novyi A str. 4552</name>
    <dbReference type="NCBI Taxonomy" id="1444289"/>
    <lineage>
        <taxon>Bacteria</taxon>
        <taxon>Bacillati</taxon>
        <taxon>Bacillota</taxon>
        <taxon>Clostridia</taxon>
        <taxon>Eubacteriales</taxon>
        <taxon>Clostridiaceae</taxon>
        <taxon>Clostridium</taxon>
    </lineage>
</organism>
<keyword evidence="7" id="KW-0067">ATP-binding</keyword>
<dbReference type="Proteomes" id="UP000030012">
    <property type="component" value="Unassembled WGS sequence"/>
</dbReference>
<reference evidence="9 10" key="1">
    <citation type="submission" date="2014-01" db="EMBL/GenBank/DDBJ databases">
        <title>Plasmidome dynamics in the species complex Clostridium novyi sensu lato converts strains of independent lineages into distinctly different pathogens.</title>
        <authorList>
            <person name="Skarin H."/>
            <person name="Segerman B."/>
        </authorList>
    </citation>
    <scope>NUCLEOTIDE SEQUENCE [LARGE SCALE GENOMIC DNA]</scope>
    <source>
        <strain evidence="9 10">4552</strain>
    </source>
</reference>
<evidence type="ECO:0000256" key="2">
    <source>
        <dbReference type="ARBA" id="ARBA00011738"/>
    </source>
</evidence>
<comment type="subunit">
    <text evidence="2">Homodimer.</text>
</comment>